<keyword evidence="5 7" id="KW-0732">Signal</keyword>
<accession>A0ABM3YBH1</accession>
<keyword evidence="3" id="KW-0964">Secreted</keyword>
<evidence type="ECO:0000313" key="13">
    <source>
        <dbReference type="RefSeq" id="XP_060058419.1"/>
    </source>
</evidence>
<evidence type="ECO:0000313" key="12">
    <source>
        <dbReference type="RefSeq" id="XP_060058418.1"/>
    </source>
</evidence>
<evidence type="ECO:0000256" key="5">
    <source>
        <dbReference type="ARBA" id="ARBA00022729"/>
    </source>
</evidence>
<reference evidence="9 10" key="1">
    <citation type="submission" date="2025-05" db="UniProtKB">
        <authorList>
            <consortium name="RefSeq"/>
        </authorList>
    </citation>
    <scope>IDENTIFICATION</scope>
</reference>
<feature type="signal peptide" evidence="7">
    <location>
        <begin position="1"/>
        <end position="19"/>
    </location>
</feature>
<organism evidence="8 12">
    <name type="scientific">Erinaceus europaeus</name>
    <name type="common">Western European hedgehog</name>
    <dbReference type="NCBI Taxonomy" id="9365"/>
    <lineage>
        <taxon>Eukaryota</taxon>
        <taxon>Metazoa</taxon>
        <taxon>Chordata</taxon>
        <taxon>Craniata</taxon>
        <taxon>Vertebrata</taxon>
        <taxon>Euteleostomi</taxon>
        <taxon>Mammalia</taxon>
        <taxon>Eutheria</taxon>
        <taxon>Laurasiatheria</taxon>
        <taxon>Eulipotyphla</taxon>
        <taxon>Erinaceidae</taxon>
        <taxon>Erinaceinae</taxon>
        <taxon>Erinaceus</taxon>
    </lineage>
</organism>
<comment type="similarity">
    <text evidence="2">Belongs to the tachykinin family.</text>
</comment>
<dbReference type="PROSITE" id="PS00267">
    <property type="entry name" value="TACHYKININ"/>
    <property type="match status" value="1"/>
</dbReference>
<evidence type="ECO:0000313" key="8">
    <source>
        <dbReference type="Proteomes" id="UP001652624"/>
    </source>
</evidence>
<evidence type="ECO:0000313" key="9">
    <source>
        <dbReference type="RefSeq" id="XP_060058415.1"/>
    </source>
</evidence>
<protein>
    <submittedName>
        <fullName evidence="9 10">Tachykinin-4 isoform X1</fullName>
    </submittedName>
</protein>
<evidence type="ECO:0000256" key="2">
    <source>
        <dbReference type="ARBA" id="ARBA00007518"/>
    </source>
</evidence>
<dbReference type="InterPro" id="IPR013055">
    <property type="entry name" value="Tachy_Neuro_lke_CS"/>
</dbReference>
<dbReference type="GeneID" id="132541726"/>
<evidence type="ECO:0000256" key="3">
    <source>
        <dbReference type="ARBA" id="ARBA00022525"/>
    </source>
</evidence>
<evidence type="ECO:0000256" key="4">
    <source>
        <dbReference type="ARBA" id="ARBA00022685"/>
    </source>
</evidence>
<keyword evidence="8" id="KW-1185">Reference proteome</keyword>
<evidence type="ECO:0000256" key="1">
    <source>
        <dbReference type="ARBA" id="ARBA00004613"/>
    </source>
</evidence>
<evidence type="ECO:0000313" key="10">
    <source>
        <dbReference type="RefSeq" id="XP_060058416.1"/>
    </source>
</evidence>
<sequence>MLPCLTLLLLVGLPACTRAEDKELVLSTESVPWLTLILQEGAIARIQFQIQEAKRSTGKEFYGLMGKRARGKHRILPQRTGYQQGQIA</sequence>
<dbReference type="RefSeq" id="XP_060058415.1">
    <property type="nucleotide sequence ID" value="XM_060202432.1"/>
</dbReference>
<feature type="chain" id="PRO_5045025609" evidence="7">
    <location>
        <begin position="20"/>
        <end position="88"/>
    </location>
</feature>
<dbReference type="PANTHER" id="PTHR11250:SF2">
    <property type="entry name" value="TACHYKININ-4"/>
    <property type="match status" value="1"/>
</dbReference>
<comment type="subcellular location">
    <subcellularLocation>
        <location evidence="1">Secreted</location>
    </subcellularLocation>
</comment>
<evidence type="ECO:0000256" key="6">
    <source>
        <dbReference type="ARBA" id="ARBA00022815"/>
    </source>
</evidence>
<dbReference type="RefSeq" id="XP_060058416.1">
    <property type="nucleotide sequence ID" value="XM_060202433.1"/>
</dbReference>
<dbReference type="RefSeq" id="XP_060058419.1">
    <property type="nucleotide sequence ID" value="XM_060202436.1"/>
</dbReference>
<dbReference type="RefSeq" id="XP_060058418.1">
    <property type="nucleotide sequence ID" value="XM_060202435.1"/>
</dbReference>
<name>A0ABM3YBH1_ERIEU</name>
<keyword evidence="4" id="KW-0165">Cleavage on pair of basic residues</keyword>
<keyword evidence="6" id="KW-0027">Amidation</keyword>
<dbReference type="Proteomes" id="UP001652624">
    <property type="component" value="Chromosome 12"/>
</dbReference>
<evidence type="ECO:0000256" key="7">
    <source>
        <dbReference type="SAM" id="SignalP"/>
    </source>
</evidence>
<dbReference type="PANTHER" id="PTHR11250">
    <property type="entry name" value="TACHYKININ"/>
    <property type="match status" value="1"/>
</dbReference>
<proteinExistence type="inferred from homology"/>
<dbReference type="RefSeq" id="XP_060058417.1">
    <property type="nucleotide sequence ID" value="XM_060202434.1"/>
</dbReference>
<evidence type="ECO:0000313" key="11">
    <source>
        <dbReference type="RefSeq" id="XP_060058417.1"/>
    </source>
</evidence>
<gene>
    <name evidence="9 10 11 12 13" type="primary">TAC4</name>
</gene>